<comment type="caution">
    <text evidence="6">The sequence shown here is derived from an EMBL/GenBank/DDBJ whole genome shotgun (WGS) entry which is preliminary data.</text>
</comment>
<dbReference type="eggNOG" id="COG1984">
    <property type="taxonomic scope" value="Bacteria"/>
</dbReference>
<dbReference type="GO" id="GO:0005524">
    <property type="term" value="F:ATP binding"/>
    <property type="evidence" value="ECO:0007669"/>
    <property type="project" value="UniProtKB-KW"/>
</dbReference>
<keyword evidence="3" id="KW-0067">ATP-binding</keyword>
<dbReference type="SUPFAM" id="SSF50891">
    <property type="entry name" value="Cyclophilin-like"/>
    <property type="match status" value="2"/>
</dbReference>
<gene>
    <name evidence="6" type="ORF">ABW06_19135</name>
</gene>
<dbReference type="InterPro" id="IPR003778">
    <property type="entry name" value="CT_A_B"/>
</dbReference>
<evidence type="ECO:0000259" key="4">
    <source>
        <dbReference type="SMART" id="SM00796"/>
    </source>
</evidence>
<dbReference type="InterPro" id="IPR052708">
    <property type="entry name" value="PxpC"/>
</dbReference>
<keyword evidence="2" id="KW-0378">Hydrolase</keyword>
<dbReference type="Pfam" id="PF02682">
    <property type="entry name" value="CT_C_D"/>
    <property type="match status" value="1"/>
</dbReference>
<evidence type="ECO:0000256" key="1">
    <source>
        <dbReference type="ARBA" id="ARBA00022741"/>
    </source>
</evidence>
<dbReference type="InterPro" id="IPR003833">
    <property type="entry name" value="CT_C_D"/>
</dbReference>
<name>A0A0J5KZD8_PLUGE</name>
<dbReference type="PANTHER" id="PTHR43309">
    <property type="entry name" value="5-OXOPROLINASE SUBUNIT C"/>
    <property type="match status" value="1"/>
</dbReference>
<evidence type="ECO:0000313" key="7">
    <source>
        <dbReference type="Proteomes" id="UP000036196"/>
    </source>
</evidence>
<evidence type="ECO:0000256" key="2">
    <source>
        <dbReference type="ARBA" id="ARBA00022801"/>
    </source>
</evidence>
<dbReference type="RefSeq" id="WP_048280134.1">
    <property type="nucleotide sequence ID" value="NZ_LDZF01000023.1"/>
</dbReference>
<feature type="domain" description="Carboxyltransferase" evidence="4">
    <location>
        <begin position="1"/>
        <end position="191"/>
    </location>
</feature>
<reference evidence="6 7" key="1">
    <citation type="submission" date="2015-05" db="EMBL/GenBank/DDBJ databases">
        <title>Genome sequences of Pluralibacter gergoviae.</title>
        <authorList>
            <person name="Greninger A.L."/>
            <person name="Miller S."/>
        </authorList>
    </citation>
    <scope>NUCLEOTIDE SEQUENCE [LARGE SCALE GENOMIC DNA]</scope>
    <source>
        <strain evidence="6 7">JS81F13</strain>
    </source>
</reference>
<sequence>MRFLPVNSDSFLIELASLDETLALFDTLRQAALPGVDELVPAARTVLVHFSPWLTSARALIAAIAALPVAAGAGRSVPQISVAVRYDGEDLPALAERLGVSAAELIEAHQSLRWKVAFTGFAPGFAYMVSPGWDYEVPRRTTPRTRIPAGSLGLAGEFSGIYPQASPGGWQLIGTTDTPMWDIARRPPALLQPGAEVRFVADGGGKIVSLPPAAAPTPVADAALTIVSPGLLTIWQDGGRRGQANMGVAESGAMDKTAWRDANRLVGNAAQTPALEIAFGGFAARAERDLVLAVTGADCALTLNAAHPLPMHHPFAVRAGDVLRLGPARRGVRSYLAIRGVSAPAPVLASAAFDTLAQVGPAPLRAGDRIGLDPQARTGSVALSATRRALPAPGETVTLDIIAGPRTDWFDDGAQRLLTTQVWQVTAQSNRIGLRLAGERALTRSRQQELPSEGTCAGAIQVPASGQPVLFLNDHPLTGGYPVIAAVAPHHLDLAGQIPPGCGIRFNPISPFIDLQEHRNDD</sequence>
<dbReference type="NCBIfam" id="TIGR00724">
    <property type="entry name" value="urea_amlyse_rel"/>
    <property type="match status" value="1"/>
</dbReference>
<dbReference type="SMART" id="SM00797">
    <property type="entry name" value="AHS2"/>
    <property type="match status" value="1"/>
</dbReference>
<dbReference type="Proteomes" id="UP000036196">
    <property type="component" value="Unassembled WGS sequence"/>
</dbReference>
<dbReference type="GO" id="GO:0016787">
    <property type="term" value="F:hydrolase activity"/>
    <property type="evidence" value="ECO:0007669"/>
    <property type="project" value="UniProtKB-KW"/>
</dbReference>
<dbReference type="PANTHER" id="PTHR43309:SF3">
    <property type="entry name" value="5-OXOPROLINASE SUBUNIT C"/>
    <property type="match status" value="1"/>
</dbReference>
<dbReference type="Pfam" id="PF02626">
    <property type="entry name" value="CT_A_B"/>
    <property type="match status" value="1"/>
</dbReference>
<accession>A0A0J5KZD8</accession>
<dbReference type="SMART" id="SM00796">
    <property type="entry name" value="AHS1"/>
    <property type="match status" value="1"/>
</dbReference>
<dbReference type="Gene3D" id="2.40.100.10">
    <property type="entry name" value="Cyclophilin-like"/>
    <property type="match status" value="2"/>
</dbReference>
<evidence type="ECO:0000313" key="6">
    <source>
        <dbReference type="EMBL" id="KMK11910.1"/>
    </source>
</evidence>
<dbReference type="EMBL" id="LDZF01000023">
    <property type="protein sequence ID" value="KMK11910.1"/>
    <property type="molecule type" value="Genomic_DNA"/>
</dbReference>
<dbReference type="SUPFAM" id="SSF160467">
    <property type="entry name" value="PH0987 N-terminal domain-like"/>
    <property type="match status" value="1"/>
</dbReference>
<organism evidence="6 7">
    <name type="scientific">Pluralibacter gergoviae</name>
    <name type="common">Enterobacter gergoviae</name>
    <dbReference type="NCBI Taxonomy" id="61647"/>
    <lineage>
        <taxon>Bacteria</taxon>
        <taxon>Pseudomonadati</taxon>
        <taxon>Pseudomonadota</taxon>
        <taxon>Gammaproteobacteria</taxon>
        <taxon>Enterobacterales</taxon>
        <taxon>Enterobacteriaceae</taxon>
        <taxon>Pluralibacter</taxon>
    </lineage>
</organism>
<feature type="domain" description="Carboxyltransferase" evidence="5">
    <location>
        <begin position="245"/>
        <end position="520"/>
    </location>
</feature>
<evidence type="ECO:0000259" key="5">
    <source>
        <dbReference type="SMART" id="SM00797"/>
    </source>
</evidence>
<dbReference type="InterPro" id="IPR029000">
    <property type="entry name" value="Cyclophilin-like_dom_sf"/>
</dbReference>
<dbReference type="PATRIC" id="fig|61647.15.peg.2371"/>
<dbReference type="AlphaFoldDB" id="A0A0J5KZD8"/>
<protein>
    <submittedName>
        <fullName evidence="6">Acetyl-COA carboxylase</fullName>
    </submittedName>
</protein>
<keyword evidence="1" id="KW-0547">Nucleotide-binding</keyword>
<evidence type="ECO:0000256" key="3">
    <source>
        <dbReference type="ARBA" id="ARBA00022840"/>
    </source>
</evidence>
<proteinExistence type="predicted"/>
<keyword evidence="7" id="KW-1185">Reference proteome</keyword>
<dbReference type="Gene3D" id="3.30.1360.40">
    <property type="match status" value="1"/>
</dbReference>
<dbReference type="eggNOG" id="COG2049">
    <property type="taxonomic scope" value="Bacteria"/>
</dbReference>
<dbReference type="STRING" id="61647.LG71_07755"/>